<gene>
    <name evidence="2" type="ORF">FNK824_LOCUS33264</name>
</gene>
<dbReference type="EMBL" id="CAJOBE010012017">
    <property type="protein sequence ID" value="CAF4142454.1"/>
    <property type="molecule type" value="Genomic_DNA"/>
</dbReference>
<sequence>LSSQLIDTNERERVRRRLNEIIRRWTQLEQDLIGEEENMEEMKNLTELYNNINITCEQWLKQTRNLINELINTRNVEIFDQLIPKAKNFLFEYQTSLENLQRLRNRLNRLVQTNRTPEAAQKLNEVDRLLNEMTSHRENLEQRLDLSQKMHFQLNEFNKQYLFYEQWLENIQRTYDTITEQTLTTDEKLQRYHDIQIELDKRKQIINTLIHDYPQIVQLISIPIQQLIGNIERIKTNVTRKQEEYENQNQQQKDYRTRIEFLFEWLKQTHKYEPLSDKRDLDSLQREHARLIEKRQLIDEKSHDIDLLLRNINSSNLPNDTLQRLRQEIEHLKERFAETVIELETRTTFIKKTIKDVDEQQRKHRTYQESLNKLSSLVQHDYQIPGRSIEDALKALDEQMIKFESQNEERERRKRQREREWHLFMDEINLLQDKLNTFKQRKINTQDSIEEQLHFIRMQNQELDQYQDELSQLKQHGQTMCIEDGSSMPLPSEIHLLQSMITFLREQFEQRRQYLLQAERSRDIYLNECKLYEDIFNLTMERLSRSIQIASTNHDTRTCYLKHHHDLEKRSNDLQDKIIEQTIYYEYLLHEIQKQLPLTKRLLHFEQIQAAFVLYEDLRQRLVVIEPELLHLNDEIQNLCKELNVVSLENDIVNVKDNFIRISNDIREKFDSHRSATVIVNDIKRNLANLEDVLSQCSIESRTRYDGDISEMKDQLERMM</sequence>
<name>A0A819XVS7_9BILA</name>
<reference evidence="2" key="1">
    <citation type="submission" date="2021-02" db="EMBL/GenBank/DDBJ databases">
        <authorList>
            <person name="Nowell W R."/>
        </authorList>
    </citation>
    <scope>NUCLEOTIDE SEQUENCE</scope>
</reference>
<proteinExistence type="predicted"/>
<evidence type="ECO:0000313" key="3">
    <source>
        <dbReference type="Proteomes" id="UP000663874"/>
    </source>
</evidence>
<feature type="coiled-coil region" evidence="1">
    <location>
        <begin position="11"/>
        <end position="45"/>
    </location>
</feature>
<evidence type="ECO:0000313" key="2">
    <source>
        <dbReference type="EMBL" id="CAF4142454.1"/>
    </source>
</evidence>
<dbReference type="AlphaFoldDB" id="A0A819XVS7"/>
<keyword evidence="1" id="KW-0175">Coiled coil</keyword>
<protein>
    <submittedName>
        <fullName evidence="2">Uncharacterized protein</fullName>
    </submittedName>
</protein>
<evidence type="ECO:0000256" key="1">
    <source>
        <dbReference type="SAM" id="Coils"/>
    </source>
</evidence>
<organism evidence="2 3">
    <name type="scientific">Rotaria sordida</name>
    <dbReference type="NCBI Taxonomy" id="392033"/>
    <lineage>
        <taxon>Eukaryota</taxon>
        <taxon>Metazoa</taxon>
        <taxon>Spiralia</taxon>
        <taxon>Gnathifera</taxon>
        <taxon>Rotifera</taxon>
        <taxon>Eurotatoria</taxon>
        <taxon>Bdelloidea</taxon>
        <taxon>Philodinida</taxon>
        <taxon>Philodinidae</taxon>
        <taxon>Rotaria</taxon>
    </lineage>
</organism>
<comment type="caution">
    <text evidence="2">The sequence shown here is derived from an EMBL/GenBank/DDBJ whole genome shotgun (WGS) entry which is preliminary data.</text>
</comment>
<feature type="coiled-coil region" evidence="1">
    <location>
        <begin position="224"/>
        <end position="420"/>
    </location>
</feature>
<feature type="coiled-coil region" evidence="1">
    <location>
        <begin position="90"/>
        <end position="150"/>
    </location>
</feature>
<feature type="non-terminal residue" evidence="2">
    <location>
        <position position="1"/>
    </location>
</feature>
<dbReference type="Proteomes" id="UP000663874">
    <property type="component" value="Unassembled WGS sequence"/>
</dbReference>
<accession>A0A819XVS7</accession>
<feature type="non-terminal residue" evidence="2">
    <location>
        <position position="720"/>
    </location>
</feature>
<dbReference type="Gene3D" id="1.20.58.60">
    <property type="match status" value="1"/>
</dbReference>